<organism evidence="3 4">
    <name type="scientific">Artemisia annua</name>
    <name type="common">Sweet wormwood</name>
    <dbReference type="NCBI Taxonomy" id="35608"/>
    <lineage>
        <taxon>Eukaryota</taxon>
        <taxon>Viridiplantae</taxon>
        <taxon>Streptophyta</taxon>
        <taxon>Embryophyta</taxon>
        <taxon>Tracheophyta</taxon>
        <taxon>Spermatophyta</taxon>
        <taxon>Magnoliopsida</taxon>
        <taxon>eudicotyledons</taxon>
        <taxon>Gunneridae</taxon>
        <taxon>Pentapetalae</taxon>
        <taxon>asterids</taxon>
        <taxon>campanulids</taxon>
        <taxon>Asterales</taxon>
        <taxon>Asteraceae</taxon>
        <taxon>Asteroideae</taxon>
        <taxon>Anthemideae</taxon>
        <taxon>Artemisiinae</taxon>
        <taxon>Artemisia</taxon>
    </lineage>
</organism>
<name>A0A2U1NC02_ARTAN</name>
<keyword evidence="2" id="KW-0812">Transmembrane</keyword>
<comment type="caution">
    <text evidence="3">The sequence shown here is derived from an EMBL/GenBank/DDBJ whole genome shotgun (WGS) entry which is preliminary data.</text>
</comment>
<accession>A0A2U1NC02</accession>
<dbReference type="OrthoDB" id="1921606at2759"/>
<dbReference type="AlphaFoldDB" id="A0A2U1NC02"/>
<evidence type="ECO:0000313" key="4">
    <source>
        <dbReference type="Proteomes" id="UP000245207"/>
    </source>
</evidence>
<sequence>MSMGGGLTDSPMEAVAIMNYLRVQHGAWAWLAAFLTTTAAAIISICRLSNRLSPIINIINISHSRSLSQLPQQPSEVISQHKDEKDEKETLCSSNTCNTTTSSSIFTTTLSCTLEKTASGKFTLYYAHDDNIKNVSTSSSSSHDFMDLDDDDNHIKLTAATPGKKRLMMAGGSSSFSSKKAANEWELATLKIKAMDMGWYRHQDLSLLDGNVVRLWNQIQ</sequence>
<dbReference type="PANTHER" id="PTHR36369">
    <property type="entry name" value="TRANSMEMBRANE PROTEIN"/>
    <property type="match status" value="1"/>
</dbReference>
<dbReference type="EMBL" id="PKPP01003149">
    <property type="protein sequence ID" value="PWA71017.1"/>
    <property type="molecule type" value="Genomic_DNA"/>
</dbReference>
<feature type="transmembrane region" description="Helical" evidence="2">
    <location>
        <begin position="27"/>
        <end position="46"/>
    </location>
</feature>
<proteinExistence type="predicted"/>
<keyword evidence="4" id="KW-1185">Reference proteome</keyword>
<reference evidence="3 4" key="1">
    <citation type="journal article" date="2018" name="Mol. Plant">
        <title>The genome of Artemisia annua provides insight into the evolution of Asteraceae family and artemisinin biosynthesis.</title>
        <authorList>
            <person name="Shen Q."/>
            <person name="Zhang L."/>
            <person name="Liao Z."/>
            <person name="Wang S."/>
            <person name="Yan T."/>
            <person name="Shi P."/>
            <person name="Liu M."/>
            <person name="Fu X."/>
            <person name="Pan Q."/>
            <person name="Wang Y."/>
            <person name="Lv Z."/>
            <person name="Lu X."/>
            <person name="Zhang F."/>
            <person name="Jiang W."/>
            <person name="Ma Y."/>
            <person name="Chen M."/>
            <person name="Hao X."/>
            <person name="Li L."/>
            <person name="Tang Y."/>
            <person name="Lv G."/>
            <person name="Zhou Y."/>
            <person name="Sun X."/>
            <person name="Brodelius P.E."/>
            <person name="Rose J.K.C."/>
            <person name="Tang K."/>
        </authorList>
    </citation>
    <scope>NUCLEOTIDE SEQUENCE [LARGE SCALE GENOMIC DNA]</scope>
    <source>
        <strain evidence="4">cv. Huhao1</strain>
        <tissue evidence="3">Leaf</tissue>
    </source>
</reference>
<gene>
    <name evidence="3" type="ORF">CTI12_AA276510</name>
</gene>
<protein>
    <submittedName>
        <fullName evidence="3">Uncharacterized protein</fullName>
    </submittedName>
</protein>
<dbReference type="STRING" id="35608.A0A2U1NC02"/>
<evidence type="ECO:0000313" key="3">
    <source>
        <dbReference type="EMBL" id="PWA71017.1"/>
    </source>
</evidence>
<dbReference type="PANTHER" id="PTHR36369:SF1">
    <property type="entry name" value="TRANSMEMBRANE PROTEIN"/>
    <property type="match status" value="1"/>
</dbReference>
<keyword evidence="2" id="KW-1133">Transmembrane helix</keyword>
<keyword evidence="2" id="KW-0472">Membrane</keyword>
<evidence type="ECO:0000256" key="2">
    <source>
        <dbReference type="SAM" id="Phobius"/>
    </source>
</evidence>
<feature type="region of interest" description="Disordered" evidence="1">
    <location>
        <begin position="70"/>
        <end position="94"/>
    </location>
</feature>
<evidence type="ECO:0000256" key="1">
    <source>
        <dbReference type="SAM" id="MobiDB-lite"/>
    </source>
</evidence>
<dbReference type="Proteomes" id="UP000245207">
    <property type="component" value="Unassembled WGS sequence"/>
</dbReference>
<feature type="compositionally biased region" description="Basic and acidic residues" evidence="1">
    <location>
        <begin position="79"/>
        <end position="90"/>
    </location>
</feature>